<evidence type="ECO:0000313" key="1">
    <source>
        <dbReference type="EMBL" id="EGD24657.1"/>
    </source>
</evidence>
<protein>
    <recommendedName>
        <fullName evidence="3">Head-to-tail stopper</fullName>
    </recommendedName>
</protein>
<dbReference type="EMBL" id="ADNW02000008">
    <property type="protein sequence ID" value="EGD24657.1"/>
    <property type="molecule type" value="Genomic_DNA"/>
</dbReference>
<accession>E9T074</accession>
<organism evidence="1 2">
    <name type="scientific">Prescottella equi ATCC 33707</name>
    <dbReference type="NCBI Taxonomy" id="525370"/>
    <lineage>
        <taxon>Bacteria</taxon>
        <taxon>Bacillati</taxon>
        <taxon>Actinomycetota</taxon>
        <taxon>Actinomycetes</taxon>
        <taxon>Mycobacteriales</taxon>
        <taxon>Nocardiaceae</taxon>
        <taxon>Prescottella</taxon>
    </lineage>
</organism>
<evidence type="ECO:0000313" key="2">
    <source>
        <dbReference type="Proteomes" id="UP000004245"/>
    </source>
</evidence>
<dbReference type="AlphaFoldDB" id="E9T074"/>
<proteinExistence type="predicted"/>
<dbReference type="RefSeq" id="WP_005513016.1">
    <property type="nucleotide sequence ID" value="NZ_CM001149.1"/>
</dbReference>
<gene>
    <name evidence="1" type="ORF">HMPREF0724_11775</name>
</gene>
<evidence type="ECO:0008006" key="3">
    <source>
        <dbReference type="Google" id="ProtNLM"/>
    </source>
</evidence>
<sequence>MVSGFTCKIWILRPRKLQSRYVTDADGTLDYSNPERIEVKPLVSVQPVSTTERGDNRTSTVTGWELTTPAGVDIPLLDIDRVEYAGMQFSVVGQPLRWPHPIRPEAVHHLEASLQLVTG</sequence>
<name>E9T074_RHOHA</name>
<dbReference type="HOGENOM" id="CLU_2057418_0_0_11"/>
<reference evidence="1" key="1">
    <citation type="submission" date="2011-01" db="EMBL/GenBank/DDBJ databases">
        <authorList>
            <person name="Muzny D."/>
            <person name="Qin X."/>
            <person name="Buhay C."/>
            <person name="Dugan-Rocha S."/>
            <person name="Ding Y."/>
            <person name="Chen G."/>
            <person name="Hawes A."/>
            <person name="Holder M."/>
            <person name="Jhangiani S."/>
            <person name="Johnson A."/>
            <person name="Khan Z."/>
            <person name="Li Z."/>
            <person name="Liu W."/>
            <person name="Liu X."/>
            <person name="Perez L."/>
            <person name="Shen H."/>
            <person name="Wang Q."/>
            <person name="Watt J."/>
            <person name="Xi L."/>
            <person name="Xin Y."/>
            <person name="Zhou J."/>
            <person name="Deng J."/>
            <person name="Jiang H."/>
            <person name="Liu Y."/>
            <person name="Qu J."/>
            <person name="Song X.-Z."/>
            <person name="Zhang L."/>
            <person name="Villasana D."/>
            <person name="Johnson A."/>
            <person name="Liu J."/>
            <person name="Liyanage D."/>
            <person name="Lorensuhewa L."/>
            <person name="Robinson T."/>
            <person name="Song A."/>
            <person name="Song B.-B."/>
            <person name="Dinh H."/>
            <person name="Thornton R."/>
            <person name="Coyle M."/>
            <person name="Francisco L."/>
            <person name="Jackson L."/>
            <person name="Javaid M."/>
            <person name="Korchina V."/>
            <person name="Kovar C."/>
            <person name="Mata R."/>
            <person name="Mathew T."/>
            <person name="Ngo R."/>
            <person name="Nguyen L."/>
            <person name="Nguyen N."/>
            <person name="Okwuonu G."/>
            <person name="Ongeri F."/>
            <person name="Pham C."/>
            <person name="Simmons D."/>
            <person name="Wilczek-Boney K."/>
            <person name="Hale W."/>
            <person name="Jakkamsetti A."/>
            <person name="Pham P."/>
            <person name="Ruth R."/>
            <person name="San Lucas F."/>
            <person name="Warren J."/>
            <person name="Zhang J."/>
            <person name="Zhao Z."/>
            <person name="Zhou C."/>
            <person name="Zhu D."/>
            <person name="Lee S."/>
            <person name="Bess C."/>
            <person name="Blankenburg K."/>
            <person name="Forbes L."/>
            <person name="Fu Q."/>
            <person name="Gubbala S."/>
            <person name="Hirani K."/>
            <person name="Jayaseelan J.C."/>
            <person name="Lara F."/>
            <person name="Munidasa M."/>
            <person name="Palculict T."/>
            <person name="Patil S."/>
            <person name="Pu L.-L."/>
            <person name="Saada N."/>
            <person name="Tang L."/>
            <person name="Weissenberger G."/>
            <person name="Zhu Y."/>
            <person name="Hemphill L."/>
            <person name="Shang Y."/>
            <person name="Youmans B."/>
            <person name="Ayvaz T."/>
            <person name="Ross M."/>
            <person name="Santibanez J."/>
            <person name="Aqrawi P."/>
            <person name="Gross S."/>
            <person name="Joshi V."/>
            <person name="Fowler G."/>
            <person name="Nazareth L."/>
            <person name="Reid J."/>
            <person name="Worley K."/>
            <person name="Petrosino J."/>
            <person name="Highlander S."/>
            <person name="Gibbs R."/>
        </authorList>
    </citation>
    <scope>NUCLEOTIDE SEQUENCE [LARGE SCALE GENOMIC DNA]</scope>
    <source>
        <strain evidence="1">ATCC 33707</strain>
    </source>
</reference>
<keyword evidence="2" id="KW-1185">Reference proteome</keyword>
<dbReference type="Proteomes" id="UP000004245">
    <property type="component" value="Unassembled WGS sequence"/>
</dbReference>
<dbReference type="OrthoDB" id="4425998at2"/>
<comment type="caution">
    <text evidence="1">The sequence shown here is derived from an EMBL/GenBank/DDBJ whole genome shotgun (WGS) entry which is preliminary data.</text>
</comment>